<dbReference type="InterPro" id="IPR026906">
    <property type="entry name" value="LRR_5"/>
</dbReference>
<dbReference type="AlphaFoldDB" id="A0A413R5F2"/>
<gene>
    <name evidence="3" type="ORF">DW944_10835</name>
</gene>
<dbReference type="InterPro" id="IPR003343">
    <property type="entry name" value="Big_2"/>
</dbReference>
<feature type="domain" description="Fibronectin type-III" evidence="2">
    <location>
        <begin position="649"/>
        <end position="739"/>
    </location>
</feature>
<dbReference type="InterPro" id="IPR053139">
    <property type="entry name" value="Surface_bspA-like"/>
</dbReference>
<accession>A0A413R5F2</accession>
<dbReference type="InterPro" id="IPR032675">
    <property type="entry name" value="LRR_dom_sf"/>
</dbReference>
<dbReference type="InterPro" id="IPR003961">
    <property type="entry name" value="FN3_dom"/>
</dbReference>
<name>A0A413R5F2_9FIRM</name>
<dbReference type="Pfam" id="PF13306">
    <property type="entry name" value="LRR_5"/>
    <property type="match status" value="2"/>
</dbReference>
<dbReference type="Pfam" id="PF02368">
    <property type="entry name" value="Big_2"/>
    <property type="match status" value="1"/>
</dbReference>
<dbReference type="InterPro" id="IPR013783">
    <property type="entry name" value="Ig-like_fold"/>
</dbReference>
<protein>
    <recommendedName>
        <fullName evidence="2">Fibronectin type-III domain-containing protein</fullName>
    </recommendedName>
</protein>
<evidence type="ECO:0000313" key="3">
    <source>
        <dbReference type="EMBL" id="RHA16979.1"/>
    </source>
</evidence>
<reference evidence="3 4" key="1">
    <citation type="submission" date="2018-08" db="EMBL/GenBank/DDBJ databases">
        <title>A genome reference for cultivated species of the human gut microbiota.</title>
        <authorList>
            <person name="Zou Y."/>
            <person name="Xue W."/>
            <person name="Luo G."/>
        </authorList>
    </citation>
    <scope>NUCLEOTIDE SEQUENCE [LARGE SCALE GENOMIC DNA]</scope>
    <source>
        <strain evidence="3 4">AM44-11BH</strain>
    </source>
</reference>
<dbReference type="Gene3D" id="3.40.33.10">
    <property type="entry name" value="CAP"/>
    <property type="match status" value="1"/>
</dbReference>
<dbReference type="PANTHER" id="PTHR45661:SF3">
    <property type="entry name" value="IG-LIKE DOMAIN-CONTAINING PROTEIN"/>
    <property type="match status" value="1"/>
</dbReference>
<dbReference type="Gene3D" id="2.60.40.1080">
    <property type="match status" value="1"/>
</dbReference>
<feature type="signal peptide" evidence="1">
    <location>
        <begin position="1"/>
        <end position="32"/>
    </location>
</feature>
<dbReference type="Pfam" id="PF00188">
    <property type="entry name" value="CAP"/>
    <property type="match status" value="1"/>
</dbReference>
<dbReference type="Proteomes" id="UP000284779">
    <property type="component" value="Unassembled WGS sequence"/>
</dbReference>
<proteinExistence type="predicted"/>
<dbReference type="SUPFAM" id="SSF49373">
    <property type="entry name" value="Invasin/intimin cell-adhesion fragments"/>
    <property type="match status" value="1"/>
</dbReference>
<feature type="chain" id="PRO_5019286817" description="Fibronectin type-III domain-containing protein" evidence="1">
    <location>
        <begin position="33"/>
        <end position="739"/>
    </location>
</feature>
<evidence type="ECO:0000256" key="1">
    <source>
        <dbReference type="SAM" id="SignalP"/>
    </source>
</evidence>
<dbReference type="InterPro" id="IPR014044">
    <property type="entry name" value="CAP_dom"/>
</dbReference>
<organism evidence="3 4">
    <name type="scientific">Eubacterium ventriosum</name>
    <dbReference type="NCBI Taxonomy" id="39496"/>
    <lineage>
        <taxon>Bacteria</taxon>
        <taxon>Bacillati</taxon>
        <taxon>Bacillota</taxon>
        <taxon>Clostridia</taxon>
        <taxon>Eubacteriales</taxon>
        <taxon>Eubacteriaceae</taxon>
        <taxon>Eubacterium</taxon>
    </lineage>
</organism>
<dbReference type="SUPFAM" id="SSF52058">
    <property type="entry name" value="L domain-like"/>
    <property type="match status" value="1"/>
</dbReference>
<dbReference type="InterPro" id="IPR036116">
    <property type="entry name" value="FN3_sf"/>
</dbReference>
<dbReference type="Gene3D" id="3.80.10.10">
    <property type="entry name" value="Ribonuclease Inhibitor"/>
    <property type="match status" value="1"/>
</dbReference>
<dbReference type="CDD" id="cd05379">
    <property type="entry name" value="CAP_bacterial"/>
    <property type="match status" value="1"/>
</dbReference>
<dbReference type="SMART" id="SM00635">
    <property type="entry name" value="BID_2"/>
    <property type="match status" value="1"/>
</dbReference>
<dbReference type="PANTHER" id="PTHR45661">
    <property type="entry name" value="SURFACE ANTIGEN"/>
    <property type="match status" value="1"/>
</dbReference>
<keyword evidence="4" id="KW-1185">Reference proteome</keyword>
<dbReference type="PROSITE" id="PS50853">
    <property type="entry name" value="FN3"/>
    <property type="match status" value="1"/>
</dbReference>
<dbReference type="EMBL" id="QSFD01000012">
    <property type="protein sequence ID" value="RHA16979.1"/>
    <property type="molecule type" value="Genomic_DNA"/>
</dbReference>
<dbReference type="InterPro" id="IPR008964">
    <property type="entry name" value="Invasin/intimin_cell_adhesion"/>
</dbReference>
<dbReference type="SUPFAM" id="SSF55797">
    <property type="entry name" value="PR-1-like"/>
    <property type="match status" value="1"/>
</dbReference>
<dbReference type="SUPFAM" id="SSF49265">
    <property type="entry name" value="Fibronectin type III"/>
    <property type="match status" value="1"/>
</dbReference>
<dbReference type="Gene3D" id="2.60.40.10">
    <property type="entry name" value="Immunoglobulins"/>
    <property type="match status" value="1"/>
</dbReference>
<evidence type="ECO:0000313" key="4">
    <source>
        <dbReference type="Proteomes" id="UP000284779"/>
    </source>
</evidence>
<evidence type="ECO:0000259" key="2">
    <source>
        <dbReference type="PROSITE" id="PS50853"/>
    </source>
</evidence>
<dbReference type="RefSeq" id="WP_117971506.1">
    <property type="nucleotide sequence ID" value="NZ_QSFD01000012.1"/>
</dbReference>
<comment type="caution">
    <text evidence="3">The sequence shown here is derived from an EMBL/GenBank/DDBJ whole genome shotgun (WGS) entry which is preliminary data.</text>
</comment>
<keyword evidence="1" id="KW-0732">Signal</keyword>
<dbReference type="InterPro" id="IPR035940">
    <property type="entry name" value="CAP_sf"/>
</dbReference>
<sequence>MKNLFKRIITTILVLTMVMGFNVPFSATTVMAASITYNVSSTIKGVLTDDGVLTISGTGAMPDYTKIANIPWYKDRDRISEVRVNSGITSIGEANFNSCYNMTKVAVASTVTSIGDGAFADTKLQSYTGMERVKTFGDYVFQGTDLDDFEFPGATTEIGNYIFYNSSVKRIVIPKSVITIKDGIGYKAENLEKIEVSSNNKNYVAENYVLYNKNKTILESYPAAKTGTEFTIPSTVKKVTAYGFSYGKNLKKITITSGVTTLGDGAFYEMKALDEIAIPKNITSIGSFLLQNCTALKTLKFYAKVKTVPYLLCSGCSNLTKVVMDNSAIETLEPRVFMDCVKLSSVTLPTALKTIQVYAFKNCKALSTISYPKSITLIESGAFEGSSITKYPTWLSKGNNGDYGIFTKIKYKGTDKYSEAYKVLKIVNKERKSKGLSELKMDKDLLDAAMQRAAEVALYFSHTRPDGSSCFSATDKMEAENIAGGQSSAAAVMTSWMNSAGHRANILTSYFKTIGIGCFTQGGTVFWVQCFGTDTPATISQPADKNVVVTVTVDGDFLSKTKLRLDSSNYNLKIGNKKTVKLYVQNPEWASQNVLLDNSNFTFKSYNTKKATISATGKINAKTVGKYKIKATLKNATGTSVTKSGKITFPQPKIKVTVKKKKAIVTWKKLKAAKGYYVYRREAKGKKYTKWKKVKNIKKNTTVKYKDSKLKKGKTYQYKVVAYNRKNKGTSAIKKIVIK</sequence>